<name>A0A1H9NFH0_9GAMM</name>
<reference evidence="2 3" key="1">
    <citation type="submission" date="2016-10" db="EMBL/GenBank/DDBJ databases">
        <authorList>
            <person name="de Groot N.N."/>
        </authorList>
    </citation>
    <scope>NUCLEOTIDE SEQUENCE [LARGE SCALE GENOMIC DNA]</scope>
    <source>
        <strain evidence="2 3">DSM 378</strain>
    </source>
</reference>
<sequence>MSDKEQEEKQQLLMDVATLDDFAHINPASVLAMSNSLHFHTLERVFQEAAHAAKEAGDDSAVRAYNVLAVICSYHFNPDRSDAFTPQIIMGGRRSLIPSDYLGEQQVILTEIAEQVDHPLLRARIADSCWYSNKKLHTMAELASSSYLNAVESFFSKALLYQYESDFEVPSKVVDLIERAFAIYASIGKRKNTPDTAKKTFALTYQTAKDNQNLVAFHRLSSLGQSYGLIEWRDIAIEAEAMAIAAKDKQYAEAVKKVWLHAAHAYFKLGDKESSTRCKVSAVDQTLRMRDAVGSATAKASWTRDAIGELRSIGGMQEKIEVLKKELQQYEDDSLSELGEFSIPIDLTEERQATIEDFEELEVHEMLFRLAFITSNPEKIALHKNCLKKRSQYFFSSMSEKSYSDEKGKVIATVSSAPLGNNPSEEWFDYESLAEMSFHYHISVEGFIKPACMTMSRCQSIDERHLEPIAYHSAFVPPGHESVFALGFARLIQGDMISAAHTLIPQLENSLRYVLNNRGSSTAKLNIDLTQEDQSLSQMYSNRKKELEQAFGVDITYAFHLLFNLKGGPMLGHEMAHGKFTAGECHQSACIYACWLMFHLACAPLYRHWESHIARAIQEITH</sequence>
<organism evidence="2 3">
    <name type="scientific">Azotobacter beijerinckii</name>
    <dbReference type="NCBI Taxonomy" id="170623"/>
    <lineage>
        <taxon>Bacteria</taxon>
        <taxon>Pseudomonadati</taxon>
        <taxon>Pseudomonadota</taxon>
        <taxon>Gammaproteobacteria</taxon>
        <taxon>Pseudomonadales</taxon>
        <taxon>Pseudomonadaceae</taxon>
        <taxon>Azotobacter</taxon>
    </lineage>
</organism>
<protein>
    <recommendedName>
        <fullName evidence="1">DUF7380 domain-containing protein</fullName>
    </recommendedName>
</protein>
<dbReference type="InterPro" id="IPR055804">
    <property type="entry name" value="DUF7380"/>
</dbReference>
<proteinExistence type="predicted"/>
<dbReference type="RefSeq" id="WP_244158903.1">
    <property type="nucleotide sequence ID" value="NZ_FOFJ01000043.1"/>
</dbReference>
<evidence type="ECO:0000259" key="1">
    <source>
        <dbReference type="Pfam" id="PF24098"/>
    </source>
</evidence>
<dbReference type="Pfam" id="PF24098">
    <property type="entry name" value="DUF7380"/>
    <property type="match status" value="1"/>
</dbReference>
<dbReference type="Proteomes" id="UP000199267">
    <property type="component" value="Unassembled WGS sequence"/>
</dbReference>
<accession>A0A1H9NFH0</accession>
<gene>
    <name evidence="2" type="ORF">SAMN04244573_03425</name>
</gene>
<dbReference type="EMBL" id="FOFJ01000043">
    <property type="protein sequence ID" value="SER34399.1"/>
    <property type="molecule type" value="Genomic_DNA"/>
</dbReference>
<evidence type="ECO:0000313" key="2">
    <source>
        <dbReference type="EMBL" id="SER34399.1"/>
    </source>
</evidence>
<evidence type="ECO:0000313" key="3">
    <source>
        <dbReference type="Proteomes" id="UP000199267"/>
    </source>
</evidence>
<dbReference type="AlphaFoldDB" id="A0A1H9NFH0"/>
<feature type="domain" description="DUF7380" evidence="1">
    <location>
        <begin position="15"/>
        <end position="195"/>
    </location>
</feature>